<proteinExistence type="predicted"/>
<evidence type="ECO:0000256" key="1">
    <source>
        <dbReference type="SAM" id="Phobius"/>
    </source>
</evidence>
<keyword evidence="1" id="KW-0472">Membrane</keyword>
<dbReference type="AlphaFoldDB" id="A0A6G6WEA8"/>
<gene>
    <name evidence="2" type="ORF">G5V58_12565</name>
</gene>
<reference evidence="2 3" key="1">
    <citation type="submission" date="2020-02" db="EMBL/GenBank/DDBJ databases">
        <title>Full genome sequence of Nocardioides sp. R-3366.</title>
        <authorList>
            <person name="Im W.-T."/>
        </authorList>
    </citation>
    <scope>NUCLEOTIDE SEQUENCE [LARGE SCALE GENOMIC DNA]</scope>
    <source>
        <strain evidence="2 3">R-3366</strain>
    </source>
</reference>
<dbReference type="Proteomes" id="UP000502996">
    <property type="component" value="Chromosome"/>
</dbReference>
<dbReference type="EMBL" id="CP049257">
    <property type="protein sequence ID" value="QIG43487.1"/>
    <property type="molecule type" value="Genomic_DNA"/>
</dbReference>
<dbReference type="KEGG" id="nano:G5V58_12565"/>
<evidence type="ECO:0008006" key="4">
    <source>
        <dbReference type="Google" id="ProtNLM"/>
    </source>
</evidence>
<organism evidence="2 3">
    <name type="scientific">Nocardioides anomalus</name>
    <dbReference type="NCBI Taxonomy" id="2712223"/>
    <lineage>
        <taxon>Bacteria</taxon>
        <taxon>Bacillati</taxon>
        <taxon>Actinomycetota</taxon>
        <taxon>Actinomycetes</taxon>
        <taxon>Propionibacteriales</taxon>
        <taxon>Nocardioidaceae</taxon>
        <taxon>Nocardioides</taxon>
    </lineage>
</organism>
<keyword evidence="1" id="KW-1133">Transmembrane helix</keyword>
<evidence type="ECO:0000313" key="2">
    <source>
        <dbReference type="EMBL" id="QIG43487.1"/>
    </source>
</evidence>
<name>A0A6G6WEA8_9ACTN</name>
<keyword evidence="1" id="KW-0812">Transmembrane</keyword>
<accession>A0A6G6WEA8</accession>
<sequence>MTVRTPTIGEYRWHRRSWRRWSGRDWAPATYSAFPQRLGRPREWATYPELPELRRERLLEIAVDLEVLSGATVVHRSERGVTLAQRRRVTHVGHFILTVVTGGLWGVVWVAVLLDRREDRTRYEVDAWGNIWPVAL</sequence>
<evidence type="ECO:0000313" key="3">
    <source>
        <dbReference type="Proteomes" id="UP000502996"/>
    </source>
</evidence>
<keyword evidence="3" id="KW-1185">Reference proteome</keyword>
<feature type="transmembrane region" description="Helical" evidence="1">
    <location>
        <begin position="92"/>
        <end position="114"/>
    </location>
</feature>
<protein>
    <recommendedName>
        <fullName evidence="4">DUF2510 domain-containing protein</fullName>
    </recommendedName>
</protein>
<dbReference type="RefSeq" id="WP_165233104.1">
    <property type="nucleotide sequence ID" value="NZ_CP049257.1"/>
</dbReference>